<accession>A0A821GT49</accession>
<evidence type="ECO:0000256" key="1">
    <source>
        <dbReference type="SAM" id="MobiDB-lite"/>
    </source>
</evidence>
<keyword evidence="3" id="KW-1185">Reference proteome</keyword>
<gene>
    <name evidence="2" type="ORF">OVN521_LOCUS47392</name>
</gene>
<dbReference type="AlphaFoldDB" id="A0A821GT49"/>
<organism evidence="2 3">
    <name type="scientific">Rotaria magnacalcarata</name>
    <dbReference type="NCBI Taxonomy" id="392030"/>
    <lineage>
        <taxon>Eukaryota</taxon>
        <taxon>Metazoa</taxon>
        <taxon>Spiralia</taxon>
        <taxon>Gnathifera</taxon>
        <taxon>Rotifera</taxon>
        <taxon>Eurotatoria</taxon>
        <taxon>Bdelloidea</taxon>
        <taxon>Philodinida</taxon>
        <taxon>Philodinidae</taxon>
        <taxon>Rotaria</taxon>
    </lineage>
</organism>
<dbReference type="EMBL" id="CAJOBG010092397">
    <property type="protein sequence ID" value="CAF4670255.1"/>
    <property type="molecule type" value="Genomic_DNA"/>
</dbReference>
<reference evidence="2" key="1">
    <citation type="submission" date="2021-02" db="EMBL/GenBank/DDBJ databases">
        <authorList>
            <person name="Nowell W R."/>
        </authorList>
    </citation>
    <scope>NUCLEOTIDE SEQUENCE</scope>
</reference>
<protein>
    <submittedName>
        <fullName evidence="2">Uncharacterized protein</fullName>
    </submittedName>
</protein>
<dbReference type="Proteomes" id="UP000663866">
    <property type="component" value="Unassembled WGS sequence"/>
</dbReference>
<feature type="non-terminal residue" evidence="2">
    <location>
        <position position="63"/>
    </location>
</feature>
<evidence type="ECO:0000313" key="3">
    <source>
        <dbReference type="Proteomes" id="UP000663866"/>
    </source>
</evidence>
<feature type="region of interest" description="Disordered" evidence="1">
    <location>
        <begin position="1"/>
        <end position="63"/>
    </location>
</feature>
<sequence>GGEKVNVSYAYGKLDKQVKPTVTDSKKNSEEKKKQPTPTENNTNKTQQAKPAAENVTDSIYIG</sequence>
<evidence type="ECO:0000313" key="2">
    <source>
        <dbReference type="EMBL" id="CAF4670255.1"/>
    </source>
</evidence>
<feature type="non-terminal residue" evidence="2">
    <location>
        <position position="1"/>
    </location>
</feature>
<proteinExistence type="predicted"/>
<feature type="compositionally biased region" description="Polar residues" evidence="1">
    <location>
        <begin position="36"/>
        <end position="49"/>
    </location>
</feature>
<feature type="compositionally biased region" description="Basic and acidic residues" evidence="1">
    <location>
        <begin position="13"/>
        <end position="34"/>
    </location>
</feature>
<comment type="caution">
    <text evidence="2">The sequence shown here is derived from an EMBL/GenBank/DDBJ whole genome shotgun (WGS) entry which is preliminary data.</text>
</comment>
<name>A0A821GT49_9BILA</name>